<evidence type="ECO:0000313" key="1">
    <source>
        <dbReference type="EMBL" id="KAI4329402.1"/>
    </source>
</evidence>
<reference evidence="1 2" key="1">
    <citation type="journal article" date="2022" name="DNA Res.">
        <title>Chromosomal-level genome assembly of the orchid tree Bauhinia variegata (Leguminosae; Cercidoideae) supports the allotetraploid origin hypothesis of Bauhinia.</title>
        <authorList>
            <person name="Zhong Y."/>
            <person name="Chen Y."/>
            <person name="Zheng D."/>
            <person name="Pang J."/>
            <person name="Liu Y."/>
            <person name="Luo S."/>
            <person name="Meng S."/>
            <person name="Qian L."/>
            <person name="Wei D."/>
            <person name="Dai S."/>
            <person name="Zhou R."/>
        </authorList>
    </citation>
    <scope>NUCLEOTIDE SEQUENCE [LARGE SCALE GENOMIC DNA]</scope>
    <source>
        <strain evidence="1">BV-YZ2020</strain>
    </source>
</reference>
<proteinExistence type="predicted"/>
<dbReference type="EMBL" id="CM039433">
    <property type="protein sequence ID" value="KAI4329402.1"/>
    <property type="molecule type" value="Genomic_DNA"/>
</dbReference>
<keyword evidence="2" id="KW-1185">Reference proteome</keyword>
<protein>
    <submittedName>
        <fullName evidence="1">Uncharacterized protein</fullName>
    </submittedName>
</protein>
<gene>
    <name evidence="1" type="ORF">L6164_021669</name>
</gene>
<dbReference type="Proteomes" id="UP000828941">
    <property type="component" value="Chromosome 8"/>
</dbReference>
<comment type="caution">
    <text evidence="1">The sequence shown here is derived from an EMBL/GenBank/DDBJ whole genome shotgun (WGS) entry which is preliminary data.</text>
</comment>
<name>A0ACB9N0R2_BAUVA</name>
<evidence type="ECO:0000313" key="2">
    <source>
        <dbReference type="Proteomes" id="UP000828941"/>
    </source>
</evidence>
<accession>A0ACB9N0R2</accession>
<organism evidence="1 2">
    <name type="scientific">Bauhinia variegata</name>
    <name type="common">Purple orchid tree</name>
    <name type="synonym">Phanera variegata</name>
    <dbReference type="NCBI Taxonomy" id="167791"/>
    <lineage>
        <taxon>Eukaryota</taxon>
        <taxon>Viridiplantae</taxon>
        <taxon>Streptophyta</taxon>
        <taxon>Embryophyta</taxon>
        <taxon>Tracheophyta</taxon>
        <taxon>Spermatophyta</taxon>
        <taxon>Magnoliopsida</taxon>
        <taxon>eudicotyledons</taxon>
        <taxon>Gunneridae</taxon>
        <taxon>Pentapetalae</taxon>
        <taxon>rosids</taxon>
        <taxon>fabids</taxon>
        <taxon>Fabales</taxon>
        <taxon>Fabaceae</taxon>
        <taxon>Cercidoideae</taxon>
        <taxon>Cercideae</taxon>
        <taxon>Bauhiniinae</taxon>
        <taxon>Bauhinia</taxon>
    </lineage>
</organism>
<sequence length="95" mass="11217">MGILAAAAVISPFPFYYCLWTWPQSWVDLCGKGRDPSKVMAYVAHFLKLLQFISLFSVSTLHWPPPFYFWPLFAFGQFLNIRAWGNWHILWCTLW</sequence>